<keyword evidence="3" id="KW-0547">Nucleotide-binding</keyword>
<evidence type="ECO:0000256" key="5">
    <source>
        <dbReference type="ARBA" id="ARBA00034531"/>
    </source>
</evidence>
<protein>
    <recommendedName>
        <fullName evidence="5">protein adenylyltransferase</fullName>
        <ecNumber evidence="5">2.7.7.108</ecNumber>
    </recommendedName>
</protein>
<dbReference type="InterPro" id="IPR003812">
    <property type="entry name" value="Fido"/>
</dbReference>
<evidence type="ECO:0000313" key="9">
    <source>
        <dbReference type="EMBL" id="MBP1927387.1"/>
    </source>
</evidence>
<comment type="caution">
    <text evidence="9">The sequence shown here is derived from an EMBL/GenBank/DDBJ whole genome shotgun (WGS) entry which is preliminary data.</text>
</comment>
<evidence type="ECO:0000259" key="8">
    <source>
        <dbReference type="PROSITE" id="PS51459"/>
    </source>
</evidence>
<organism evidence="9 10">
    <name type="scientific">Sedimentibacter acidaminivorans</name>
    <dbReference type="NCBI Taxonomy" id="913099"/>
    <lineage>
        <taxon>Bacteria</taxon>
        <taxon>Bacillati</taxon>
        <taxon>Bacillota</taxon>
        <taxon>Tissierellia</taxon>
        <taxon>Sedimentibacter</taxon>
    </lineage>
</organism>
<keyword evidence="2" id="KW-0548">Nucleotidyltransferase</keyword>
<dbReference type="Gene3D" id="1.10.3290.10">
    <property type="entry name" value="Fido-like domain"/>
    <property type="match status" value="1"/>
</dbReference>
<dbReference type="PANTHER" id="PTHR39560">
    <property type="entry name" value="PROTEIN ADENYLYLTRANSFERASE FIC-RELATED"/>
    <property type="match status" value="1"/>
</dbReference>
<feature type="domain" description="Fido" evidence="8">
    <location>
        <begin position="59"/>
        <end position="198"/>
    </location>
</feature>
<evidence type="ECO:0000256" key="7">
    <source>
        <dbReference type="ARBA" id="ARBA00048696"/>
    </source>
</evidence>
<dbReference type="Pfam" id="PF02661">
    <property type="entry name" value="Fic"/>
    <property type="match status" value="1"/>
</dbReference>
<keyword evidence="4" id="KW-0067">ATP-binding</keyword>
<dbReference type="Proteomes" id="UP001519342">
    <property type="component" value="Unassembled WGS sequence"/>
</dbReference>
<comment type="catalytic activity">
    <reaction evidence="7">
        <text>L-tyrosyl-[protein] + ATP = O-(5'-adenylyl)-L-tyrosyl-[protein] + diphosphate</text>
        <dbReference type="Rhea" id="RHEA:54288"/>
        <dbReference type="Rhea" id="RHEA-COMP:10136"/>
        <dbReference type="Rhea" id="RHEA-COMP:13846"/>
        <dbReference type="ChEBI" id="CHEBI:30616"/>
        <dbReference type="ChEBI" id="CHEBI:33019"/>
        <dbReference type="ChEBI" id="CHEBI:46858"/>
        <dbReference type="ChEBI" id="CHEBI:83624"/>
        <dbReference type="EC" id="2.7.7.108"/>
    </reaction>
</comment>
<dbReference type="PROSITE" id="PS51459">
    <property type="entry name" value="FIDO"/>
    <property type="match status" value="1"/>
</dbReference>
<name>A0ABS4GIM2_9FIRM</name>
<dbReference type="PANTHER" id="PTHR39560:SF1">
    <property type="entry name" value="PROTEIN ADENYLYLTRANSFERASE FIC-RELATED"/>
    <property type="match status" value="1"/>
</dbReference>
<evidence type="ECO:0000256" key="4">
    <source>
        <dbReference type="ARBA" id="ARBA00022840"/>
    </source>
</evidence>
<accession>A0ABS4GIM2</accession>
<evidence type="ECO:0000256" key="6">
    <source>
        <dbReference type="ARBA" id="ARBA00047939"/>
    </source>
</evidence>
<dbReference type="EMBL" id="JAGGKS010000013">
    <property type="protein sequence ID" value="MBP1927387.1"/>
    <property type="molecule type" value="Genomic_DNA"/>
</dbReference>
<keyword evidence="1" id="KW-0808">Transferase</keyword>
<dbReference type="RefSeq" id="WP_209513092.1">
    <property type="nucleotide sequence ID" value="NZ_JAGGKS010000013.1"/>
</dbReference>
<evidence type="ECO:0000313" key="10">
    <source>
        <dbReference type="Proteomes" id="UP001519342"/>
    </source>
</evidence>
<gene>
    <name evidence="9" type="ORF">J2Z76_003288</name>
</gene>
<sequence length="229" mass="27173">MNEDYSYTYNWDNVYCYPNSDVLKNKLNIKDKNKLNVAEREFTSLRLAEIEKNQIKGIFDLKHLQDIHKYIFQDIYEWSGKIRTVNIAKGNMFCYSENISSYGETIFQRLKEENYLIEIEENRIYERLSYYMSEINALHPFREGNGRAQRVFISSLANVAGYEIDFKQVSNSEMIKVSSLAFVNGHEEYKKMFEKIISKISRHEQSNHIILISKKDSPILIKYIELENL</sequence>
<evidence type="ECO:0000256" key="2">
    <source>
        <dbReference type="ARBA" id="ARBA00022695"/>
    </source>
</evidence>
<comment type="catalytic activity">
    <reaction evidence="6">
        <text>L-threonyl-[protein] + ATP = 3-O-(5'-adenylyl)-L-threonyl-[protein] + diphosphate</text>
        <dbReference type="Rhea" id="RHEA:54292"/>
        <dbReference type="Rhea" id="RHEA-COMP:11060"/>
        <dbReference type="Rhea" id="RHEA-COMP:13847"/>
        <dbReference type="ChEBI" id="CHEBI:30013"/>
        <dbReference type="ChEBI" id="CHEBI:30616"/>
        <dbReference type="ChEBI" id="CHEBI:33019"/>
        <dbReference type="ChEBI" id="CHEBI:138113"/>
        <dbReference type="EC" id="2.7.7.108"/>
    </reaction>
</comment>
<dbReference type="InterPro" id="IPR036597">
    <property type="entry name" value="Fido-like_dom_sf"/>
</dbReference>
<dbReference type="EC" id="2.7.7.108" evidence="5"/>
<dbReference type="SUPFAM" id="SSF140931">
    <property type="entry name" value="Fic-like"/>
    <property type="match status" value="1"/>
</dbReference>
<reference evidence="9 10" key="1">
    <citation type="submission" date="2021-03" db="EMBL/GenBank/DDBJ databases">
        <title>Genomic Encyclopedia of Type Strains, Phase IV (KMG-IV): sequencing the most valuable type-strain genomes for metagenomic binning, comparative biology and taxonomic classification.</title>
        <authorList>
            <person name="Goeker M."/>
        </authorList>
    </citation>
    <scope>NUCLEOTIDE SEQUENCE [LARGE SCALE GENOMIC DNA]</scope>
    <source>
        <strain evidence="9 10">DSM 24004</strain>
    </source>
</reference>
<proteinExistence type="predicted"/>
<evidence type="ECO:0000256" key="1">
    <source>
        <dbReference type="ARBA" id="ARBA00022679"/>
    </source>
</evidence>
<evidence type="ECO:0000256" key="3">
    <source>
        <dbReference type="ARBA" id="ARBA00022741"/>
    </source>
</evidence>
<keyword evidence="10" id="KW-1185">Reference proteome</keyword>